<dbReference type="InterPro" id="IPR017897">
    <property type="entry name" value="Thrombospondin_3_rpt"/>
</dbReference>
<dbReference type="SUPFAM" id="SSF49265">
    <property type="entry name" value="Fibronectin type III"/>
    <property type="match status" value="2"/>
</dbReference>
<dbReference type="Gene3D" id="2.120.10.30">
    <property type="entry name" value="TolB, C-terminal domain"/>
    <property type="match status" value="1"/>
</dbReference>
<dbReference type="SUPFAM" id="SSF69304">
    <property type="entry name" value="Tricorn protease N-terminal domain"/>
    <property type="match status" value="1"/>
</dbReference>
<feature type="compositionally biased region" description="Acidic residues" evidence="8">
    <location>
        <begin position="341"/>
        <end position="351"/>
    </location>
</feature>
<dbReference type="Pfam" id="PF02412">
    <property type="entry name" value="TSP_3"/>
    <property type="match status" value="3"/>
</dbReference>
<dbReference type="Pfam" id="PF22544">
    <property type="entry name" value="HYDIN_VesB_CFA65-like_Ig"/>
    <property type="match status" value="2"/>
</dbReference>
<dbReference type="InterPro" id="IPR018247">
    <property type="entry name" value="EF_Hand_1_Ca_BS"/>
</dbReference>
<evidence type="ECO:0000256" key="7">
    <source>
        <dbReference type="ARBA" id="ARBA00023273"/>
    </source>
</evidence>
<dbReference type="KEGG" id="daw:HS1_002077"/>
<evidence type="ECO:0000256" key="2">
    <source>
        <dbReference type="ARBA" id="ARBA00004496"/>
    </source>
</evidence>
<dbReference type="OrthoDB" id="8481850at2"/>
<dbReference type="Pfam" id="PF00041">
    <property type="entry name" value="fn3"/>
    <property type="match status" value="3"/>
</dbReference>
<comment type="subcellular location">
    <subcellularLocation>
        <location evidence="1">Cell projection</location>
        <location evidence="1">Cilium</location>
    </subcellularLocation>
    <subcellularLocation>
        <location evidence="2">Cytoplasm</location>
    </subcellularLocation>
</comment>
<feature type="domain" description="Fibronectin type-III" evidence="9">
    <location>
        <begin position="424"/>
        <end position="521"/>
    </location>
</feature>
<evidence type="ECO:0000256" key="8">
    <source>
        <dbReference type="SAM" id="MobiDB-lite"/>
    </source>
</evidence>
<proteinExistence type="predicted"/>
<dbReference type="PROSITE" id="PS51234">
    <property type="entry name" value="TSP3"/>
    <property type="match status" value="1"/>
</dbReference>
<keyword evidence="3" id="KW-0963">Cytoplasm</keyword>
<feature type="region of interest" description="Disordered" evidence="8">
    <location>
        <begin position="326"/>
        <end position="368"/>
    </location>
</feature>
<dbReference type="InterPro" id="IPR011042">
    <property type="entry name" value="6-blade_b-propeller_TolB-like"/>
</dbReference>
<dbReference type="PANTHER" id="PTHR10199">
    <property type="entry name" value="THROMBOSPONDIN"/>
    <property type="match status" value="1"/>
</dbReference>
<dbReference type="InterPro" id="IPR028974">
    <property type="entry name" value="TSP_type-3_rpt"/>
</dbReference>
<dbReference type="PANTHER" id="PTHR10199:SF100">
    <property type="entry name" value="THROMBOSPONDIN, ISOFORM A"/>
    <property type="match status" value="1"/>
</dbReference>
<dbReference type="Gene3D" id="4.10.1080.10">
    <property type="entry name" value="TSP type-3 repeat"/>
    <property type="match status" value="1"/>
</dbReference>
<sequence>MGKAILKKWLIFCIFLLIFIPILFSTALADLREGIDCNCTHFGDYKRSLSKCKNPVDTGTIKYQAVVSKNSIEIKKILDQFNYETIFYIPRENSDGWGFNRKTGERFVYHYITTLDSKHHLILYETSSGHEILNTSKDFSPGDDVVVCFSPHGNYLVYGVLSGNTVDLSIFDAKTGILKFQKDINFASPIGYEGDKFGGVAWGFVPDIGYKDPDTGKTIYFDATFAYAYIPDDSGTVEWNLVNLFSSNNPIRTVSGLTGGCSWEFSPCGDVAAIKCYGITFYRTNDGHVLNPINPISEPSDYRLKSTPDWHQYYKAPDWIDLFDNTANDQCPSAPSSTTDSDSDGIPDNEDNCPYVSNPDQTDSDGDGVGDACEGVQQIDTDNDGIPDNIDNCPDVANPHQLDTDWDGIGDACELDQQPPTWPSGSTLTAIDVSSTSVKLRWPKASDDYGVAGYRVFKDSELLSELSASVCKRFWTGEYHCDYTVENLTSQTQYTFKVEAFDYEGNMSSDGPSLTIETPSNPPEWPEGSSLRAENITDTSLTLIWDPAEDDVGVTGYRISQGGNIIAEVSGDVLSYEVTDLDHCSSYNFMVAAGDEDNQWTWGPSLSVNMDKNGPQWPFGSELTVTDITSTSIVLSWPEANDECGDVYYRVYLEDEIIYGPPKNSTPCLLEEGGIIIIRPQTTLNISCLRPGTTYTFKLEAMDKFGNVSSGPSITVSTESDGFCDIYYTERISVLSSGEQFFEGIERDFPPCPESPMPSISNPSISADAHYVAFISNLSKDLEGNYIILEPHVYVHDRVTHETEVIKNEYGVEDYGEEVTISANGHYVVYRSIGAIILYDRIAKQRYHIINSPRVYPRGKLSISPDEKYVVFSSGADFGYAITPDDTNTQDDVFVYDIENGSLEMVSKRDSTIPAVADCYNPSISEDGMYIAFECESGYQNIGIYVYERPNNQIKRIDLSPTGEEANAPSKNPSISRDGRYIAFESKANNLVSDDTNDASDIFVYDRLTGKIVRASISSEGVEGNNDSTNPSISANGQFITFDSWADNLVSDDTNHIKDIFVHDLTTGQTIRVNLCPCGSEANAPSSRPVISGDGRFVAYESDATNLIPLPEDTNAAPDIFVSRVSFLSNQLPDIEVSPLSYDFGTVTIGSSISKTFTIQNLGNVDLNIDLIELSGSQYFALSNNCPSILSPQESCEVEISFAPLSTDSVNATILITSDDPDESTINISLSGIGEEVSTEPPQLPVPEIDIVPLSIDFGDIVVENSSSKTITIKNNGDGPLDIDNITISNTTDFDMTNDCPTTLGPNELCTVTVTFNPLSEGPKDATLTILSNDSDESSVDVSLSGNGIILKPDIEITFGGNLVFIDVTIGASSSQPIIVKNTGTADLHISNISISGAAEFTQTNNCVGTLAPDTTCTINVTFTPTGTDPVYATFSIESDDPDEPIVVGYLSGNGILVGDLDSDGDIDLDDINVLLTYRNQSASVCPECDLDGDGIITVLDARKLVLLCTRPRCATE</sequence>
<keyword evidence="7" id="KW-0966">Cell projection</keyword>
<name>A0A7U4QM42_DESA2</name>
<dbReference type="GO" id="GO:0005737">
    <property type="term" value="C:cytoplasm"/>
    <property type="evidence" value="ECO:0007669"/>
    <property type="project" value="UniProtKB-SubCell"/>
</dbReference>
<accession>A0A7U4QM42</accession>
<keyword evidence="11" id="KW-1185">Reference proteome</keyword>
<protein>
    <recommendedName>
        <fullName evidence="9">Fibronectin type-III domain-containing protein</fullName>
    </recommendedName>
</protein>
<dbReference type="PROSITE" id="PS00018">
    <property type="entry name" value="EF_HAND_1"/>
    <property type="match status" value="1"/>
</dbReference>
<dbReference type="SUPFAM" id="SSF103647">
    <property type="entry name" value="TSP type-3 repeat"/>
    <property type="match status" value="1"/>
</dbReference>
<feature type="domain" description="Fibronectin type-III" evidence="9">
    <location>
        <begin position="619"/>
        <end position="721"/>
    </location>
</feature>
<evidence type="ECO:0000259" key="9">
    <source>
        <dbReference type="PROSITE" id="PS50853"/>
    </source>
</evidence>
<feature type="compositionally biased region" description="Polar residues" evidence="8">
    <location>
        <begin position="326"/>
        <end position="335"/>
    </location>
</feature>
<dbReference type="InterPro" id="IPR003961">
    <property type="entry name" value="FN3_dom"/>
</dbReference>
<keyword evidence="6" id="KW-0969">Cilium</keyword>
<gene>
    <name evidence="10" type="ORF">HS1_002077</name>
</gene>
<dbReference type="InterPro" id="IPR003367">
    <property type="entry name" value="Thrombospondin_3-like_rpt"/>
</dbReference>
<dbReference type="RefSeq" id="WP_156469454.1">
    <property type="nucleotide sequence ID" value="NZ_CP013015.1"/>
</dbReference>
<organism evidence="10 11">
    <name type="scientific">Desulfofervidus auxilii</name>
    <dbReference type="NCBI Taxonomy" id="1621989"/>
    <lineage>
        <taxon>Bacteria</taxon>
        <taxon>Pseudomonadati</taxon>
        <taxon>Thermodesulfobacteriota</taxon>
        <taxon>Candidatus Desulfofervidia</taxon>
        <taxon>Candidatus Desulfofervidales</taxon>
        <taxon>Candidatus Desulfofervidaceae</taxon>
        <taxon>Candidatus Desulfofervidus</taxon>
    </lineage>
</organism>
<evidence type="ECO:0000256" key="1">
    <source>
        <dbReference type="ARBA" id="ARBA00004138"/>
    </source>
</evidence>
<dbReference type="GO" id="GO:0005509">
    <property type="term" value="F:calcium ion binding"/>
    <property type="evidence" value="ECO:0007669"/>
    <property type="project" value="InterPro"/>
</dbReference>
<dbReference type="Pfam" id="PF15780">
    <property type="entry name" value="ASH"/>
    <property type="match status" value="1"/>
</dbReference>
<evidence type="ECO:0000313" key="10">
    <source>
        <dbReference type="EMBL" id="AMM41865.1"/>
    </source>
</evidence>
<keyword evidence="5" id="KW-0106">Calcium</keyword>
<dbReference type="PROSITE" id="PS50853">
    <property type="entry name" value="FN3"/>
    <property type="match status" value="3"/>
</dbReference>
<dbReference type="Gene3D" id="2.60.40.10">
    <property type="entry name" value="Immunoglobulins"/>
    <property type="match status" value="6"/>
</dbReference>
<dbReference type="SMART" id="SM00060">
    <property type="entry name" value="FN3"/>
    <property type="match status" value="3"/>
</dbReference>
<evidence type="ECO:0000256" key="4">
    <source>
        <dbReference type="ARBA" id="ARBA00022729"/>
    </source>
</evidence>
<dbReference type="InterPro" id="IPR031549">
    <property type="entry name" value="ASH"/>
</dbReference>
<dbReference type="InterPro" id="IPR013783">
    <property type="entry name" value="Ig-like_fold"/>
</dbReference>
<dbReference type="InterPro" id="IPR053879">
    <property type="entry name" value="HYDIN_VesB_CFA65-like_Ig"/>
</dbReference>
<keyword evidence="4" id="KW-0732">Signal</keyword>
<evidence type="ECO:0000256" key="6">
    <source>
        <dbReference type="ARBA" id="ARBA00023069"/>
    </source>
</evidence>
<evidence type="ECO:0000256" key="5">
    <source>
        <dbReference type="ARBA" id="ARBA00022837"/>
    </source>
</evidence>
<dbReference type="EMBL" id="CP013015">
    <property type="protein sequence ID" value="AMM41865.1"/>
    <property type="molecule type" value="Genomic_DNA"/>
</dbReference>
<evidence type="ECO:0000256" key="3">
    <source>
        <dbReference type="ARBA" id="ARBA00022490"/>
    </source>
</evidence>
<evidence type="ECO:0000313" key="11">
    <source>
        <dbReference type="Proteomes" id="UP000070560"/>
    </source>
</evidence>
<dbReference type="Proteomes" id="UP000070560">
    <property type="component" value="Chromosome"/>
</dbReference>
<dbReference type="InterPro" id="IPR036116">
    <property type="entry name" value="FN3_sf"/>
</dbReference>
<feature type="domain" description="Fibronectin type-III" evidence="9">
    <location>
        <begin position="527"/>
        <end position="613"/>
    </location>
</feature>
<reference evidence="10 11" key="1">
    <citation type="submission" date="2015-10" db="EMBL/GenBank/DDBJ databases">
        <title>Candidatus Desulfofervidus auxilii, a hydrogenotrophic sulfate-reducing bacterium involved in the thermophilic anaerobic oxidation of methane.</title>
        <authorList>
            <person name="Krukenberg V."/>
            <person name="Richter M."/>
            <person name="Wegener G."/>
        </authorList>
    </citation>
    <scope>NUCLEOTIDE SEQUENCE [LARGE SCALE GENOMIC DNA]</scope>
    <source>
        <strain evidence="10 11">HS1</strain>
    </source>
</reference>
<dbReference type="GO" id="GO:0007155">
    <property type="term" value="P:cell adhesion"/>
    <property type="evidence" value="ECO:0007669"/>
    <property type="project" value="InterPro"/>
</dbReference>
<dbReference type="CDD" id="cd00063">
    <property type="entry name" value="FN3"/>
    <property type="match status" value="3"/>
</dbReference>
<dbReference type="SUPFAM" id="SSF82171">
    <property type="entry name" value="DPP6 N-terminal domain-like"/>
    <property type="match status" value="1"/>
</dbReference>
<dbReference type="NCBIfam" id="NF012200">
    <property type="entry name" value="choice_anch_D"/>
    <property type="match status" value="3"/>
</dbReference>